<gene>
    <name evidence="4" type="ORF">HUG12_18160</name>
</gene>
<protein>
    <submittedName>
        <fullName evidence="4">Uncharacterized protein</fullName>
    </submittedName>
</protein>
<dbReference type="EMBL" id="CP058579">
    <property type="protein sequence ID" value="QLG63547.1"/>
    <property type="molecule type" value="Genomic_DNA"/>
</dbReference>
<dbReference type="OrthoDB" id="147932at2157"/>
<evidence type="ECO:0000259" key="2">
    <source>
        <dbReference type="Pfam" id="PF24034"/>
    </source>
</evidence>
<dbReference type="Pfam" id="PF24036">
    <property type="entry name" value="DUF7345"/>
    <property type="match status" value="1"/>
</dbReference>
<dbReference type="SUPFAM" id="SSF46785">
    <property type="entry name" value="Winged helix' DNA-binding domain"/>
    <property type="match status" value="1"/>
</dbReference>
<dbReference type="InterPro" id="IPR036390">
    <property type="entry name" value="WH_DNA-bd_sf"/>
</dbReference>
<accession>A0A7D5LD37</accession>
<feature type="domain" description="DUF7343" evidence="2">
    <location>
        <begin position="308"/>
        <end position="369"/>
    </location>
</feature>
<feature type="region of interest" description="Disordered" evidence="1">
    <location>
        <begin position="362"/>
        <end position="400"/>
    </location>
</feature>
<evidence type="ECO:0000313" key="4">
    <source>
        <dbReference type="EMBL" id="QLG63547.1"/>
    </source>
</evidence>
<organism evidence="4 5">
    <name type="scientific">Halorarum salinum</name>
    <dbReference type="NCBI Taxonomy" id="2743089"/>
    <lineage>
        <taxon>Archaea</taxon>
        <taxon>Methanobacteriati</taxon>
        <taxon>Methanobacteriota</taxon>
        <taxon>Stenosarchaea group</taxon>
        <taxon>Halobacteria</taxon>
        <taxon>Halobacteriales</taxon>
        <taxon>Haloferacaceae</taxon>
        <taxon>Halorarum</taxon>
    </lineage>
</organism>
<dbReference type="InterPro" id="IPR055769">
    <property type="entry name" value="DUF7345"/>
</dbReference>
<dbReference type="GeneID" id="56039425"/>
<dbReference type="RefSeq" id="WP_179270131.1">
    <property type="nucleotide sequence ID" value="NZ_CP058579.1"/>
</dbReference>
<evidence type="ECO:0000313" key="5">
    <source>
        <dbReference type="Proteomes" id="UP000509626"/>
    </source>
</evidence>
<proteinExistence type="predicted"/>
<dbReference type="AlphaFoldDB" id="A0A7D5LD37"/>
<dbReference type="Proteomes" id="UP000509626">
    <property type="component" value="Chromosome"/>
</dbReference>
<evidence type="ECO:0000256" key="1">
    <source>
        <dbReference type="SAM" id="MobiDB-lite"/>
    </source>
</evidence>
<dbReference type="KEGG" id="halu:HUG12_18160"/>
<feature type="domain" description="DUF7345" evidence="3">
    <location>
        <begin position="49"/>
        <end position="182"/>
    </location>
</feature>
<evidence type="ECO:0000259" key="3">
    <source>
        <dbReference type="Pfam" id="PF24036"/>
    </source>
</evidence>
<sequence length="400" mass="42380">MRHVALLLAAICLLAPLAGALPATGAVDHHGNGQPAVSTPFEDTRTTFTVSLRENGDARWTVAVAYRLEDDRSRDAFDAYADAYETEGSTTGPTVDMFRNAASAASDATGRDMTVRNVNRTAGFENETTGVLRLRFTWTNFLRSESEGVLVLDDVFRAAPEETWFRTLEPSQRLVIEPPPGYDATSVAVPRNRIVSQNIIVDQPATFASGDISVTYERSELWWEDSQVLVGSAGLLVLLVAAAYLVSRRRTDGADAAVTSLPPAGSSGAGVTRAGVDGEAGDEETETETGPSTVGSVGPADPEPNLDLLSDEERVERLLERNGGRMRQADIVSETGWSDAKVSQLLSAMAEDGDVEKLRLGRENLISLPDDDGTDGGDGGSGGDGDGDGDGSGSGRRFGL</sequence>
<keyword evidence="5" id="KW-1185">Reference proteome</keyword>
<feature type="region of interest" description="Disordered" evidence="1">
    <location>
        <begin position="256"/>
        <end position="311"/>
    </location>
</feature>
<dbReference type="Pfam" id="PF24034">
    <property type="entry name" value="DUF7343"/>
    <property type="match status" value="1"/>
</dbReference>
<name>A0A7D5LD37_9EURY</name>
<dbReference type="InterPro" id="IPR055767">
    <property type="entry name" value="DUF7343"/>
</dbReference>
<reference evidence="4 5" key="1">
    <citation type="submission" date="2020-06" db="EMBL/GenBank/DDBJ databases">
        <title>NJ-3-1, isolated from saline soil.</title>
        <authorList>
            <person name="Cui H.L."/>
            <person name="Shi X."/>
        </authorList>
    </citation>
    <scope>NUCLEOTIDE SEQUENCE [LARGE SCALE GENOMIC DNA]</scope>
    <source>
        <strain evidence="4 5">NJ-3-1</strain>
    </source>
</reference>
<feature type="compositionally biased region" description="Gly residues" evidence="1">
    <location>
        <begin position="376"/>
        <end position="400"/>
    </location>
</feature>